<name>A0A1A9UZG5_GLOAU</name>
<dbReference type="AlphaFoldDB" id="A0A1A9UZG5"/>
<organism evidence="1 2">
    <name type="scientific">Glossina austeni</name>
    <name type="common">Savannah tsetse fly</name>
    <dbReference type="NCBI Taxonomy" id="7395"/>
    <lineage>
        <taxon>Eukaryota</taxon>
        <taxon>Metazoa</taxon>
        <taxon>Ecdysozoa</taxon>
        <taxon>Arthropoda</taxon>
        <taxon>Hexapoda</taxon>
        <taxon>Insecta</taxon>
        <taxon>Pterygota</taxon>
        <taxon>Neoptera</taxon>
        <taxon>Endopterygota</taxon>
        <taxon>Diptera</taxon>
        <taxon>Brachycera</taxon>
        <taxon>Muscomorpha</taxon>
        <taxon>Hippoboscoidea</taxon>
        <taxon>Glossinidae</taxon>
        <taxon>Glossina</taxon>
    </lineage>
</organism>
<dbReference type="VEuPathDB" id="VectorBase:GAUT020740"/>
<proteinExistence type="predicted"/>
<accession>A0A1A9UZG5</accession>
<evidence type="ECO:0000313" key="1">
    <source>
        <dbReference type="EnsemblMetazoa" id="GAUT020740-PA"/>
    </source>
</evidence>
<protein>
    <submittedName>
        <fullName evidence="1">Uncharacterized protein</fullName>
    </submittedName>
</protein>
<reference evidence="1" key="1">
    <citation type="submission" date="2020-05" db="UniProtKB">
        <authorList>
            <consortium name="EnsemblMetazoa"/>
        </authorList>
    </citation>
    <scope>IDENTIFICATION</scope>
    <source>
        <strain evidence="1">TTRI</strain>
    </source>
</reference>
<keyword evidence="2" id="KW-1185">Reference proteome</keyword>
<dbReference type="Proteomes" id="UP000078200">
    <property type="component" value="Unassembled WGS sequence"/>
</dbReference>
<dbReference type="EnsemblMetazoa" id="GAUT020740-RA">
    <property type="protein sequence ID" value="GAUT020740-PA"/>
    <property type="gene ID" value="GAUT020740"/>
</dbReference>
<sequence>MGLREITSIASSHQMFYSSAKPFCWERWLPTLEKPNVNVILRWHTYNYKTRDSYFLYNVKGVYKSATKLIQYSFNVYARSRELDWFQSRLPDIAFVVCLLKCMLHNLNIRANESKEDLKSVKYCKAGSRWPHFASPTRNFLVQANRRRPKKE</sequence>
<evidence type="ECO:0000313" key="2">
    <source>
        <dbReference type="Proteomes" id="UP000078200"/>
    </source>
</evidence>